<organism evidence="1 2">
    <name type="scientific">Thraustotheca clavata</name>
    <dbReference type="NCBI Taxonomy" id="74557"/>
    <lineage>
        <taxon>Eukaryota</taxon>
        <taxon>Sar</taxon>
        <taxon>Stramenopiles</taxon>
        <taxon>Oomycota</taxon>
        <taxon>Saprolegniomycetes</taxon>
        <taxon>Saprolegniales</taxon>
        <taxon>Achlyaceae</taxon>
        <taxon>Thraustotheca</taxon>
    </lineage>
</organism>
<reference evidence="1 2" key="1">
    <citation type="journal article" date="2014" name="Genome Biol. Evol.">
        <title>The secreted proteins of Achlya hypogyna and Thraustotheca clavata identify the ancestral oomycete secretome and reveal gene acquisitions by horizontal gene transfer.</title>
        <authorList>
            <person name="Misner I."/>
            <person name="Blouin N."/>
            <person name="Leonard G."/>
            <person name="Richards T.A."/>
            <person name="Lane C.E."/>
        </authorList>
    </citation>
    <scope>NUCLEOTIDE SEQUENCE [LARGE SCALE GENOMIC DNA]</scope>
    <source>
        <strain evidence="1 2">ATCC 34112</strain>
    </source>
</reference>
<sequence>MIAGYSLIRVHFCFFKCFCPRFTFYENITLYTPLTAGLESLQATLGPFGAVDMIYISCPNTYTTQVPEEFLNNSSIGGNLLCCVDMSPMPTFSGISSYFRLNNMCHSQFGEFAWRSNLMLLFANIPSQITINLNASDYNQLCALQLISGDDCMYMYTQDELFIKEYPIYLEHSTTQAYQDIKALDIRFIQYVLIDNSTTHLYNIPIFSKAERLFGFFAWCLIYEWATGLREVISF</sequence>
<dbReference type="Proteomes" id="UP000243217">
    <property type="component" value="Unassembled WGS sequence"/>
</dbReference>
<comment type="caution">
    <text evidence="1">The sequence shown here is derived from an EMBL/GenBank/DDBJ whole genome shotgun (WGS) entry which is preliminary data.</text>
</comment>
<evidence type="ECO:0000313" key="2">
    <source>
        <dbReference type="Proteomes" id="UP000243217"/>
    </source>
</evidence>
<keyword evidence="2" id="KW-1185">Reference proteome</keyword>
<dbReference type="EMBL" id="JNBS01000636">
    <property type="protein sequence ID" value="OQS04325.1"/>
    <property type="molecule type" value="Genomic_DNA"/>
</dbReference>
<evidence type="ECO:0000313" key="1">
    <source>
        <dbReference type="EMBL" id="OQS04325.1"/>
    </source>
</evidence>
<name>A0A1W0A233_9STRA</name>
<proteinExistence type="predicted"/>
<accession>A0A1W0A233</accession>
<gene>
    <name evidence="1" type="ORF">THRCLA_03428</name>
</gene>
<protein>
    <submittedName>
        <fullName evidence="1">Uncharacterized protein</fullName>
    </submittedName>
</protein>
<dbReference type="AlphaFoldDB" id="A0A1W0A233"/>